<evidence type="ECO:0000256" key="4">
    <source>
        <dbReference type="ARBA" id="ARBA00022771"/>
    </source>
</evidence>
<dbReference type="PROSITE" id="PS50103">
    <property type="entry name" value="ZF_C3H1"/>
    <property type="match status" value="5"/>
</dbReference>
<feature type="compositionally biased region" description="Low complexity" evidence="9">
    <location>
        <begin position="457"/>
        <end position="468"/>
    </location>
</feature>
<dbReference type="OrthoDB" id="411372at2759"/>
<feature type="zinc finger region" description="C3H1-type" evidence="8">
    <location>
        <begin position="107"/>
        <end position="135"/>
    </location>
</feature>
<evidence type="ECO:0000256" key="3">
    <source>
        <dbReference type="ARBA" id="ARBA00022737"/>
    </source>
</evidence>
<evidence type="ECO:0000256" key="2">
    <source>
        <dbReference type="ARBA" id="ARBA00022723"/>
    </source>
</evidence>
<dbReference type="InterPro" id="IPR036855">
    <property type="entry name" value="Znf_CCCH_sf"/>
</dbReference>
<keyword evidence="3" id="KW-0677">Repeat</keyword>
<evidence type="ECO:0000259" key="10">
    <source>
        <dbReference type="PROSITE" id="PS50103"/>
    </source>
</evidence>
<feature type="domain" description="C3H1-type" evidence="10">
    <location>
        <begin position="107"/>
        <end position="135"/>
    </location>
</feature>
<feature type="domain" description="C3H1-type" evidence="10">
    <location>
        <begin position="405"/>
        <end position="433"/>
    </location>
</feature>
<comment type="caution">
    <text evidence="11">The sequence shown here is derived from an EMBL/GenBank/DDBJ whole genome shotgun (WGS) entry which is preliminary data.</text>
</comment>
<dbReference type="Gene3D" id="4.10.1000.10">
    <property type="entry name" value="Zinc finger, CCCH-type"/>
    <property type="match status" value="2"/>
</dbReference>
<dbReference type="Proteomes" id="UP000822688">
    <property type="component" value="Chromosome 1"/>
</dbReference>
<evidence type="ECO:0000256" key="6">
    <source>
        <dbReference type="ARBA" id="ARBA00023125"/>
    </source>
</evidence>
<keyword evidence="4 8" id="KW-0863">Zinc-finger</keyword>
<dbReference type="GO" id="GO:0003677">
    <property type="term" value="F:DNA binding"/>
    <property type="evidence" value="ECO:0007669"/>
    <property type="project" value="UniProtKB-KW"/>
</dbReference>
<dbReference type="EMBL" id="CM026421">
    <property type="protein sequence ID" value="KAG0589612.1"/>
    <property type="molecule type" value="Genomic_DNA"/>
</dbReference>
<evidence type="ECO:0000313" key="11">
    <source>
        <dbReference type="EMBL" id="KAG0589612.1"/>
    </source>
</evidence>
<dbReference type="GO" id="GO:0005634">
    <property type="term" value="C:nucleus"/>
    <property type="evidence" value="ECO:0007669"/>
    <property type="project" value="UniProtKB-SubCell"/>
</dbReference>
<dbReference type="PANTHER" id="PTHR12506:SF50">
    <property type="entry name" value="ZINC FINGER CCCH DOMAIN-CONTAINING PROTEIN 26"/>
    <property type="match status" value="1"/>
</dbReference>
<keyword evidence="2 8" id="KW-0479">Metal-binding</keyword>
<feature type="zinc finger region" description="C3H1-type" evidence="8">
    <location>
        <begin position="152"/>
        <end position="180"/>
    </location>
</feature>
<dbReference type="InterPro" id="IPR050974">
    <property type="entry name" value="Plant_ZF_CCCH"/>
</dbReference>
<dbReference type="SUPFAM" id="SSF90229">
    <property type="entry name" value="CCCH zinc finger"/>
    <property type="match status" value="5"/>
</dbReference>
<keyword evidence="5 8" id="KW-0862">Zinc</keyword>
<dbReference type="GO" id="GO:0003729">
    <property type="term" value="F:mRNA binding"/>
    <property type="evidence" value="ECO:0007669"/>
    <property type="project" value="UniProtKB-ARBA"/>
</dbReference>
<name>A0A8T0J322_CERPU</name>
<dbReference type="GO" id="GO:0008270">
    <property type="term" value="F:zinc ion binding"/>
    <property type="evidence" value="ECO:0007669"/>
    <property type="project" value="UniProtKB-KW"/>
</dbReference>
<dbReference type="AlphaFoldDB" id="A0A8T0J322"/>
<reference evidence="11" key="1">
    <citation type="submission" date="2020-06" db="EMBL/GenBank/DDBJ databases">
        <title>WGS assembly of Ceratodon purpureus strain R40.</title>
        <authorList>
            <person name="Carey S.B."/>
            <person name="Jenkins J."/>
            <person name="Shu S."/>
            <person name="Lovell J.T."/>
            <person name="Sreedasyam A."/>
            <person name="Maumus F."/>
            <person name="Tiley G.P."/>
            <person name="Fernandez-Pozo N."/>
            <person name="Barry K."/>
            <person name="Chen C."/>
            <person name="Wang M."/>
            <person name="Lipzen A."/>
            <person name="Daum C."/>
            <person name="Saski C.A."/>
            <person name="Payton A.C."/>
            <person name="Mcbreen J.C."/>
            <person name="Conrad R.E."/>
            <person name="Kollar L.M."/>
            <person name="Olsson S."/>
            <person name="Huttunen S."/>
            <person name="Landis J.B."/>
            <person name="Wickett N.J."/>
            <person name="Johnson M.G."/>
            <person name="Rensing S.A."/>
            <person name="Grimwood J."/>
            <person name="Schmutz J."/>
            <person name="Mcdaniel S.F."/>
        </authorList>
    </citation>
    <scope>NUCLEOTIDE SEQUENCE</scope>
    <source>
        <strain evidence="11">R40</strain>
    </source>
</reference>
<dbReference type="InterPro" id="IPR000571">
    <property type="entry name" value="Znf_CCCH"/>
</dbReference>
<dbReference type="FunFam" id="4.10.1000.10:FF:000028">
    <property type="entry name" value="Zinc finger nuclease 2"/>
    <property type="match status" value="1"/>
</dbReference>
<protein>
    <recommendedName>
        <fullName evidence="10">C3H1-type domain-containing protein</fullName>
    </recommendedName>
</protein>
<dbReference type="FunFam" id="4.10.1000.10:FF:000030">
    <property type="entry name" value="CCCH type zinc finger protein"/>
    <property type="match status" value="1"/>
</dbReference>
<feature type="compositionally biased region" description="Gly residues" evidence="9">
    <location>
        <begin position="505"/>
        <end position="519"/>
    </location>
</feature>
<dbReference type="Pfam" id="PF00642">
    <property type="entry name" value="zf-CCCH"/>
    <property type="match status" value="5"/>
</dbReference>
<dbReference type="SMART" id="SM00356">
    <property type="entry name" value="ZnF_C3H1"/>
    <property type="match status" value="5"/>
</dbReference>
<feature type="domain" description="C3H1-type" evidence="10">
    <location>
        <begin position="198"/>
        <end position="226"/>
    </location>
</feature>
<accession>A0A8T0J322</accession>
<evidence type="ECO:0000256" key="1">
    <source>
        <dbReference type="ARBA" id="ARBA00004123"/>
    </source>
</evidence>
<evidence type="ECO:0000313" key="12">
    <source>
        <dbReference type="Proteomes" id="UP000822688"/>
    </source>
</evidence>
<evidence type="ECO:0000256" key="9">
    <source>
        <dbReference type="SAM" id="MobiDB-lite"/>
    </source>
</evidence>
<feature type="domain" description="C3H1-type" evidence="10">
    <location>
        <begin position="359"/>
        <end position="387"/>
    </location>
</feature>
<evidence type="ECO:0000256" key="5">
    <source>
        <dbReference type="ARBA" id="ARBA00022833"/>
    </source>
</evidence>
<keyword evidence="7" id="KW-0539">Nucleus</keyword>
<keyword evidence="6" id="KW-0238">DNA-binding</keyword>
<evidence type="ECO:0000256" key="8">
    <source>
        <dbReference type="PROSITE-ProRule" id="PRU00723"/>
    </source>
</evidence>
<feature type="region of interest" description="Disordered" evidence="9">
    <location>
        <begin position="456"/>
        <end position="532"/>
    </location>
</feature>
<feature type="domain" description="C3H1-type" evidence="10">
    <location>
        <begin position="152"/>
        <end position="180"/>
    </location>
</feature>
<comment type="subcellular location">
    <subcellularLocation>
        <location evidence="1">Nucleus</location>
    </subcellularLocation>
</comment>
<feature type="zinc finger region" description="C3H1-type" evidence="8">
    <location>
        <begin position="198"/>
        <end position="226"/>
    </location>
</feature>
<keyword evidence="12" id="KW-1185">Reference proteome</keyword>
<dbReference type="Gene3D" id="2.30.30.1190">
    <property type="match status" value="1"/>
</dbReference>
<proteinExistence type="predicted"/>
<evidence type="ECO:0000256" key="7">
    <source>
        <dbReference type="ARBA" id="ARBA00023242"/>
    </source>
</evidence>
<dbReference type="PANTHER" id="PTHR12506">
    <property type="entry name" value="PROTEIN PHOSPHATASE RELATED"/>
    <property type="match status" value="1"/>
</dbReference>
<sequence>MEYYAPAKGAPTSFAGLEVASTNASDIASGGGVPLYDDWQRAPTHGTGKHAQQPAGAASQRSPPGAGSSIGVLDAAGGSTASEEAVWPMAMQGQDGMDGGQGPYPERPGEPDCVYYMRTGLCGFGMTCRFNHPPNRKLAAAVARGKGEYPERLGQPECQYYLKTGTCKFGATCKYHHPREKAGSTGRVHLNVLGLPLRQGEKECAYYMRTGSCKYGVTCKFHHPQPATVGALVSLPYGSGGGGPSSATAQAQAYPAGVPQWPVARSPYLPPRLQGPSSYGPVMPLAQGIMSMPGWNTYQQGPVGPPEGQQHGGYVYQGSPQGEQMSSYAPYMQGSSAMGVPAHQAQSVAGQKDTVFPERPGQPECQYYMKTGDCKFGTTCRYHHPKDRATPSPTCHLSPIGLPLRPGAPPCSFYTRYGICKFGPTCKFDHPLVGGLTYSPSASSLSDMPVAPYPIGSSPTTLAPSSSSDAQALEGSGSLEAVGGYGEGMSGHQRMRGSMDAGIGSSSGAGGGSGSGNNVGSGSSQADSGGKS</sequence>
<feature type="zinc finger region" description="C3H1-type" evidence="8">
    <location>
        <begin position="405"/>
        <end position="433"/>
    </location>
</feature>
<feature type="region of interest" description="Disordered" evidence="9">
    <location>
        <begin position="35"/>
        <end position="74"/>
    </location>
</feature>
<feature type="zinc finger region" description="C3H1-type" evidence="8">
    <location>
        <begin position="359"/>
        <end position="387"/>
    </location>
</feature>
<organism evidence="11 12">
    <name type="scientific">Ceratodon purpureus</name>
    <name type="common">Fire moss</name>
    <name type="synonym">Dicranum purpureum</name>
    <dbReference type="NCBI Taxonomy" id="3225"/>
    <lineage>
        <taxon>Eukaryota</taxon>
        <taxon>Viridiplantae</taxon>
        <taxon>Streptophyta</taxon>
        <taxon>Embryophyta</taxon>
        <taxon>Bryophyta</taxon>
        <taxon>Bryophytina</taxon>
        <taxon>Bryopsida</taxon>
        <taxon>Dicranidae</taxon>
        <taxon>Pseudoditrichales</taxon>
        <taxon>Ditrichaceae</taxon>
        <taxon>Ceratodon</taxon>
    </lineage>
</organism>
<gene>
    <name evidence="11" type="ORF">KC19_1G033800</name>
</gene>